<evidence type="ECO:0000313" key="2">
    <source>
        <dbReference type="Proteomes" id="UP000054721"/>
    </source>
</evidence>
<protein>
    <submittedName>
        <fullName evidence="1">Uncharacterized protein</fullName>
    </submittedName>
</protein>
<sequence>MLKSRIFTNPVGELVNMKHRENQCAEKLFSLFPTEPTTLYI</sequence>
<dbReference type="AlphaFoldDB" id="A0A0V1K2S6"/>
<comment type="caution">
    <text evidence="1">The sequence shown here is derived from an EMBL/GenBank/DDBJ whole genome shotgun (WGS) entry which is preliminary data.</text>
</comment>
<gene>
    <name evidence="1" type="ORF">T02_5784</name>
</gene>
<accession>A0A0V1K2S6</accession>
<organism evidence="1 2">
    <name type="scientific">Trichinella nativa</name>
    <dbReference type="NCBI Taxonomy" id="6335"/>
    <lineage>
        <taxon>Eukaryota</taxon>
        <taxon>Metazoa</taxon>
        <taxon>Ecdysozoa</taxon>
        <taxon>Nematoda</taxon>
        <taxon>Enoplea</taxon>
        <taxon>Dorylaimia</taxon>
        <taxon>Trichinellida</taxon>
        <taxon>Trichinellidae</taxon>
        <taxon>Trichinella</taxon>
    </lineage>
</organism>
<dbReference type="EMBL" id="JYDW01003644">
    <property type="protein sequence ID" value="KRZ41555.1"/>
    <property type="molecule type" value="Genomic_DNA"/>
</dbReference>
<name>A0A0V1K2S6_9BILA</name>
<proteinExistence type="predicted"/>
<evidence type="ECO:0000313" key="1">
    <source>
        <dbReference type="EMBL" id="KRZ41555.1"/>
    </source>
</evidence>
<dbReference type="Proteomes" id="UP000054721">
    <property type="component" value="Unassembled WGS sequence"/>
</dbReference>
<reference evidence="1 2" key="1">
    <citation type="submission" date="2015-05" db="EMBL/GenBank/DDBJ databases">
        <title>Evolution of Trichinella species and genotypes.</title>
        <authorList>
            <person name="Korhonen P.K."/>
            <person name="Edoardo P."/>
            <person name="Giuseppe L.R."/>
            <person name="Gasser R.B."/>
        </authorList>
    </citation>
    <scope>NUCLEOTIDE SEQUENCE [LARGE SCALE GENOMIC DNA]</scope>
    <source>
        <strain evidence="1">ISS10</strain>
    </source>
</reference>
<keyword evidence="2" id="KW-1185">Reference proteome</keyword>